<accession>A0A3P7CGH6</accession>
<feature type="compositionally biased region" description="Low complexity" evidence="1">
    <location>
        <begin position="417"/>
        <end position="430"/>
    </location>
</feature>
<feature type="region of interest" description="Disordered" evidence="1">
    <location>
        <begin position="416"/>
        <end position="467"/>
    </location>
</feature>
<protein>
    <submittedName>
        <fullName evidence="2">Uncharacterized protein</fullName>
    </submittedName>
</protein>
<evidence type="ECO:0000313" key="3">
    <source>
        <dbReference type="Proteomes" id="UP000275846"/>
    </source>
</evidence>
<sequence length="467" mass="50852">MGPSVGLKLEPHLGDDEAVIRPTIGIGDRLGYQHVLLISPPDEDIVQQLPVPRSRVHPRGLLPRRKAENKLQAALTESYRQISSVKADLSRASHENHVLRISFDQLQQKFVLLHEEYTRELQRLGSSSKLHGIPPARPYSPSISAVASMQETTPVDQGLELTEDMDAVDCLLDAPLDPHASASARGRQAAKPLIELAPVVPTDTDLMPEILSLRLLVLFSDEEATSHSEAQPIARTLTIGQQELPNPHGKFRLPNYDCLSPVEGEPPVTLERYCVTVKPKNINFRSRFALPLSTSRRSAPLDLFTEIQTADSSFPVAGISPASEATSYQVSEIAADCIDSSPGQATITTSTSTIKPKHSTSIDDFDTPMPSAPPSTLNFHYFPCSRLPTAKMTESNLSWARRSASDLEVRDYYTLTSPSEGEMDSSSSESCNVGASAKPKLVPSSQPDRCERCANPTVTTSPDSCGP</sequence>
<dbReference type="OrthoDB" id="6280962at2759"/>
<dbReference type="EMBL" id="UYSU01033656">
    <property type="protein sequence ID" value="VDL92756.1"/>
    <property type="molecule type" value="Genomic_DNA"/>
</dbReference>
<evidence type="ECO:0000313" key="2">
    <source>
        <dbReference type="EMBL" id="VDL92756.1"/>
    </source>
</evidence>
<feature type="compositionally biased region" description="Polar residues" evidence="1">
    <location>
        <begin position="456"/>
        <end position="467"/>
    </location>
</feature>
<dbReference type="STRING" id="70667.A0A3P7CGH6"/>
<reference evidence="2 3" key="1">
    <citation type="submission" date="2018-11" db="EMBL/GenBank/DDBJ databases">
        <authorList>
            <consortium name="Pathogen Informatics"/>
        </authorList>
    </citation>
    <scope>NUCLEOTIDE SEQUENCE [LARGE SCALE GENOMIC DNA]</scope>
    <source>
        <strain evidence="2 3">NST_G2</strain>
    </source>
</reference>
<gene>
    <name evidence="2" type="ORF">SSLN_LOCUS6371</name>
</gene>
<name>A0A3P7CGH6_SCHSO</name>
<keyword evidence="3" id="KW-1185">Reference proteome</keyword>
<evidence type="ECO:0000256" key="1">
    <source>
        <dbReference type="SAM" id="MobiDB-lite"/>
    </source>
</evidence>
<organism evidence="2 3">
    <name type="scientific">Schistocephalus solidus</name>
    <name type="common">Tapeworm</name>
    <dbReference type="NCBI Taxonomy" id="70667"/>
    <lineage>
        <taxon>Eukaryota</taxon>
        <taxon>Metazoa</taxon>
        <taxon>Spiralia</taxon>
        <taxon>Lophotrochozoa</taxon>
        <taxon>Platyhelminthes</taxon>
        <taxon>Cestoda</taxon>
        <taxon>Eucestoda</taxon>
        <taxon>Diphyllobothriidea</taxon>
        <taxon>Diphyllobothriidae</taxon>
        <taxon>Schistocephalus</taxon>
    </lineage>
</organism>
<proteinExistence type="predicted"/>
<feature type="region of interest" description="Disordered" evidence="1">
    <location>
        <begin position="347"/>
        <end position="369"/>
    </location>
</feature>
<dbReference type="Proteomes" id="UP000275846">
    <property type="component" value="Unassembled WGS sequence"/>
</dbReference>
<dbReference type="AlphaFoldDB" id="A0A3P7CGH6"/>